<dbReference type="UniPathway" id="UPA00342"/>
<dbReference type="InterPro" id="IPR046348">
    <property type="entry name" value="SIS_dom_sf"/>
</dbReference>
<name>A0A4R5A4W0_9ACTN</name>
<keyword evidence="2 3" id="KW-0119">Carbohydrate metabolism</keyword>
<dbReference type="Gene3D" id="1.10.8.1080">
    <property type="match status" value="1"/>
</dbReference>
<protein>
    <recommendedName>
        <fullName evidence="3">N-acetylmuramic acid 6-phosphate etherase</fullName>
        <shortName evidence="3">MurNAc-6-P etherase</shortName>
        <ecNumber evidence="3">4.2.1.126</ecNumber>
    </recommendedName>
    <alternativeName>
        <fullName evidence="3">N-acetylmuramic acid 6-phosphate hydrolase</fullName>
    </alternativeName>
    <alternativeName>
        <fullName evidence="3">N-acetylmuramic acid 6-phosphate lyase</fullName>
    </alternativeName>
</protein>
<dbReference type="GO" id="GO:0097173">
    <property type="term" value="P:N-acetylmuramic acid catabolic process"/>
    <property type="evidence" value="ECO:0007669"/>
    <property type="project" value="UniProtKB-UniPathway"/>
</dbReference>
<evidence type="ECO:0000313" key="6">
    <source>
        <dbReference type="Proteomes" id="UP000295217"/>
    </source>
</evidence>
<comment type="catalytic activity">
    <reaction evidence="3">
        <text>N-acetyl-D-muramate 6-phosphate + H2O = N-acetyl-D-glucosamine 6-phosphate + (R)-lactate</text>
        <dbReference type="Rhea" id="RHEA:26410"/>
        <dbReference type="ChEBI" id="CHEBI:15377"/>
        <dbReference type="ChEBI" id="CHEBI:16004"/>
        <dbReference type="ChEBI" id="CHEBI:57513"/>
        <dbReference type="ChEBI" id="CHEBI:58722"/>
        <dbReference type="EC" id="4.2.1.126"/>
    </reaction>
</comment>
<comment type="function">
    <text evidence="3">Specifically catalyzes the cleavage of the D-lactyl ether substituent of MurNAc 6-phosphate, producing GlcNAc 6-phosphate and D-lactate.</text>
</comment>
<keyword evidence="6" id="KW-1185">Reference proteome</keyword>
<dbReference type="InterPro" id="IPR040190">
    <property type="entry name" value="MURQ/GCKR"/>
</dbReference>
<evidence type="ECO:0000313" key="5">
    <source>
        <dbReference type="EMBL" id="TDD66100.1"/>
    </source>
</evidence>
<dbReference type="InterPro" id="IPR005486">
    <property type="entry name" value="Glucokinase_regulatory_CS"/>
</dbReference>
<dbReference type="GO" id="GO:0016803">
    <property type="term" value="F:ether hydrolase activity"/>
    <property type="evidence" value="ECO:0007669"/>
    <property type="project" value="TreeGrafter"/>
</dbReference>
<gene>
    <name evidence="3" type="primary">murQ</name>
    <name evidence="5" type="ORF">E1262_23035</name>
</gene>
<keyword evidence="1 3" id="KW-0456">Lyase</keyword>
<comment type="miscellaneous">
    <text evidence="3">A lyase-type mechanism (elimination/hydration) is suggested for the cleavage of the lactyl ether bond of MurNAc 6-phosphate, with the formation of an alpha,beta-unsaturated aldehyde intermediate with (E)-stereochemistry, followed by the syn addition of water to give product.</text>
</comment>
<evidence type="ECO:0000256" key="3">
    <source>
        <dbReference type="HAMAP-Rule" id="MF_00068"/>
    </source>
</evidence>
<evidence type="ECO:0000256" key="2">
    <source>
        <dbReference type="ARBA" id="ARBA00023277"/>
    </source>
</evidence>
<comment type="caution">
    <text evidence="5">The sequence shown here is derived from an EMBL/GenBank/DDBJ whole genome shotgun (WGS) entry which is preliminary data.</text>
</comment>
<proteinExistence type="inferred from homology"/>
<accession>A0A4R5A4W0</accession>
<evidence type="ECO:0000259" key="4">
    <source>
        <dbReference type="PROSITE" id="PS51464"/>
    </source>
</evidence>
<dbReference type="NCBIfam" id="NF003915">
    <property type="entry name" value="PRK05441.1"/>
    <property type="match status" value="1"/>
</dbReference>
<sequence length="305" mass="31144">MTNSELDLLATEGRLPAAADLDLRTTGEQVDLMAEQDRVAVDAVAATRDRLVEAIDATVARLRRGGRLIELGAGTPGRLAVLDAAECGPTFGVDERQVVAVMAGGFGAVRSAAEHDEDDYDGGRSDLSELEPGPDDVVVAVSASGRTPYVLGALAAAREAGAYTVAVVNNAGSPIAAASDVAVEALTGPEVVAGSTRLKAGTAAKLVLNTISTLVMVQLGHTHGDLMIDVRATNDKLRRRAQRIVQEATGESGAAVEAALAASGDETKTATVMLLAGVDVGEARRRLAAAGGYVRAALTPGQARA</sequence>
<feature type="active site" description="Proton donor" evidence="3">
    <location>
        <position position="86"/>
    </location>
</feature>
<evidence type="ECO:0000256" key="1">
    <source>
        <dbReference type="ARBA" id="ARBA00023239"/>
    </source>
</evidence>
<dbReference type="OrthoDB" id="9813395at2"/>
<comment type="similarity">
    <text evidence="3">Belongs to the GCKR-like family. MurNAc-6-P etherase subfamily.</text>
</comment>
<dbReference type="GO" id="GO:0097367">
    <property type="term" value="F:carbohydrate derivative binding"/>
    <property type="evidence" value="ECO:0007669"/>
    <property type="project" value="InterPro"/>
</dbReference>
<dbReference type="PANTHER" id="PTHR10088:SF4">
    <property type="entry name" value="GLUCOKINASE REGULATORY PROTEIN"/>
    <property type="match status" value="1"/>
</dbReference>
<feature type="domain" description="SIS" evidence="4">
    <location>
        <begin position="58"/>
        <end position="221"/>
    </location>
</feature>
<dbReference type="InterPro" id="IPR005488">
    <property type="entry name" value="Etherase_MurQ"/>
</dbReference>
<dbReference type="RefSeq" id="WP_132106028.1">
    <property type="nucleotide sequence ID" value="NZ_SMLB01000043.1"/>
</dbReference>
<dbReference type="GO" id="GO:0016835">
    <property type="term" value="F:carbon-oxygen lyase activity"/>
    <property type="evidence" value="ECO:0007669"/>
    <property type="project" value="UniProtKB-UniRule"/>
</dbReference>
<dbReference type="SUPFAM" id="SSF53697">
    <property type="entry name" value="SIS domain"/>
    <property type="match status" value="1"/>
</dbReference>
<organism evidence="5 6">
    <name type="scientific">Jiangella aurantiaca</name>
    <dbReference type="NCBI Taxonomy" id="2530373"/>
    <lineage>
        <taxon>Bacteria</taxon>
        <taxon>Bacillati</taxon>
        <taxon>Actinomycetota</taxon>
        <taxon>Actinomycetes</taxon>
        <taxon>Jiangellales</taxon>
        <taxon>Jiangellaceae</taxon>
        <taxon>Jiangella</taxon>
    </lineage>
</organism>
<dbReference type="CDD" id="cd05007">
    <property type="entry name" value="SIS_Etherase"/>
    <property type="match status" value="1"/>
</dbReference>
<dbReference type="Pfam" id="PF22645">
    <property type="entry name" value="GKRP_SIS_N"/>
    <property type="match status" value="1"/>
</dbReference>
<dbReference type="PANTHER" id="PTHR10088">
    <property type="entry name" value="GLUCOKINASE REGULATORY PROTEIN"/>
    <property type="match status" value="1"/>
</dbReference>
<dbReference type="PROSITE" id="PS01272">
    <property type="entry name" value="GCKR"/>
    <property type="match status" value="1"/>
</dbReference>
<dbReference type="EMBL" id="SMLB01000043">
    <property type="protein sequence ID" value="TDD66100.1"/>
    <property type="molecule type" value="Genomic_DNA"/>
</dbReference>
<comment type="pathway">
    <text evidence="3">Amino-sugar metabolism; N-acetylmuramate degradation.</text>
</comment>
<dbReference type="Proteomes" id="UP000295217">
    <property type="component" value="Unassembled WGS sequence"/>
</dbReference>
<reference evidence="5 6" key="1">
    <citation type="submission" date="2019-02" db="EMBL/GenBank/DDBJ databases">
        <title>Draft genome sequences of novel Actinobacteria.</title>
        <authorList>
            <person name="Sahin N."/>
            <person name="Ay H."/>
            <person name="Saygin H."/>
        </authorList>
    </citation>
    <scope>NUCLEOTIDE SEQUENCE [LARGE SCALE GENOMIC DNA]</scope>
    <source>
        <strain evidence="5 6">8K307</strain>
    </source>
</reference>
<dbReference type="InterPro" id="IPR001347">
    <property type="entry name" value="SIS_dom"/>
</dbReference>
<dbReference type="GO" id="GO:0009254">
    <property type="term" value="P:peptidoglycan turnover"/>
    <property type="evidence" value="ECO:0007669"/>
    <property type="project" value="TreeGrafter"/>
</dbReference>
<dbReference type="NCBIfam" id="NF009222">
    <property type="entry name" value="PRK12570.1"/>
    <property type="match status" value="1"/>
</dbReference>
<dbReference type="Gene3D" id="3.40.50.10490">
    <property type="entry name" value="Glucose-6-phosphate isomerase like protein, domain 1"/>
    <property type="match status" value="1"/>
</dbReference>
<dbReference type="EC" id="4.2.1.126" evidence="3"/>
<dbReference type="GO" id="GO:0046348">
    <property type="term" value="P:amino sugar catabolic process"/>
    <property type="evidence" value="ECO:0007669"/>
    <property type="project" value="InterPro"/>
</dbReference>
<feature type="active site" evidence="3">
    <location>
        <position position="117"/>
    </location>
</feature>
<dbReference type="HAMAP" id="MF_00068">
    <property type="entry name" value="MurQ"/>
    <property type="match status" value="1"/>
</dbReference>
<dbReference type="PROSITE" id="PS51464">
    <property type="entry name" value="SIS"/>
    <property type="match status" value="1"/>
</dbReference>
<dbReference type="AlphaFoldDB" id="A0A4R5A4W0"/>
<comment type="subunit">
    <text evidence="3">Homodimer.</text>
</comment>